<feature type="transmembrane region" description="Helical" evidence="1">
    <location>
        <begin position="12"/>
        <end position="30"/>
    </location>
</feature>
<reference evidence="2 3" key="1">
    <citation type="journal article" date="2014" name="Genome Announc.">
        <title>Complete Genome Sequence of Cronobacter sakazakii Strain CMCC 45402.</title>
        <authorList>
            <person name="Zhao Z."/>
            <person name="Wang L."/>
            <person name="Wang B."/>
            <person name="Liang H."/>
            <person name="Ye Q."/>
            <person name="Zeng M."/>
        </authorList>
    </citation>
    <scope>NUCLEOTIDE SEQUENCE [LARGE SCALE GENOMIC DNA]</scope>
    <source>
        <strain evidence="3">45402</strain>
    </source>
</reference>
<dbReference type="Proteomes" id="UP000018545">
    <property type="component" value="Chromosome"/>
</dbReference>
<feature type="transmembrane region" description="Helical" evidence="1">
    <location>
        <begin position="189"/>
        <end position="209"/>
    </location>
</feature>
<name>V5U3I7_9ENTR</name>
<evidence type="ECO:0000256" key="1">
    <source>
        <dbReference type="SAM" id="Phobius"/>
    </source>
</evidence>
<sequence>MREHINKSDAILALSLLAIIMPFYNSYPYLDDMVRLTYNYTGLIVQGRYLTEWFYTAMQSFKYTTFPDIYTFNLALIAFYFIALKRFVLDKNKAFADSGLLFILCILSSPFILENISYHIDSVGMFSSLVISITAGCITKNKFLLNFALSSILLFIATCFYQFSLNVYICTVAVLYISMENSRNERDMLAFISNKVLALIASILVYMLIMRIYATDTYVDAHATIMTLDELNSGALKNNIESINSIIKSAFTPYYKTFFFPLLGLSIIGMIFSIVRSLSRRRYFSAACILIAPFICLAMIYLPAAIFSKPVIQPRILIAYGFFVYMMLVMSLQVSAFKKYPMAIVAVLFAINVMTSSAFNKSQTYAINSTKSAMERIYMATPSTLRDDNGEVKVNFTNLYNHGMEFERNRKYFPVLDHLVRDPQKSPFLINGLNRYFRTGVKVSGNKKFDNCKFIGIASPWIYMDQCDGNIINVTFKNYY</sequence>
<dbReference type="InterPro" id="IPR025686">
    <property type="entry name" value="Glucos_trans_II"/>
</dbReference>
<gene>
    <name evidence="2" type="ORF">P262_04487</name>
</gene>
<feature type="transmembrane region" description="Helical" evidence="1">
    <location>
        <begin position="258"/>
        <end position="278"/>
    </location>
</feature>
<keyword evidence="1" id="KW-0472">Membrane</keyword>
<feature type="transmembrane region" description="Helical" evidence="1">
    <location>
        <begin position="316"/>
        <end position="334"/>
    </location>
</feature>
<protein>
    <recommendedName>
        <fullName evidence="4">Glucosyl transferase GtrII family protein</fullName>
    </recommendedName>
</protein>
<dbReference type="PATRIC" id="fig|1401659.3.peg.3163"/>
<evidence type="ECO:0008006" key="4">
    <source>
        <dbReference type="Google" id="ProtNLM"/>
    </source>
</evidence>
<feature type="transmembrane region" description="Helical" evidence="1">
    <location>
        <begin position="151"/>
        <end position="177"/>
    </location>
</feature>
<evidence type="ECO:0000313" key="2">
    <source>
        <dbReference type="EMBL" id="AHB71565.1"/>
    </source>
</evidence>
<feature type="transmembrane region" description="Helical" evidence="1">
    <location>
        <begin position="284"/>
        <end position="304"/>
    </location>
</feature>
<feature type="transmembrane region" description="Helical" evidence="1">
    <location>
        <begin position="95"/>
        <end position="113"/>
    </location>
</feature>
<keyword evidence="1" id="KW-0812">Transmembrane</keyword>
<dbReference type="HOGENOM" id="CLU_568281_0_0_6"/>
<dbReference type="Pfam" id="PF14264">
    <property type="entry name" value="Glucos_trans_II"/>
    <property type="match status" value="1"/>
</dbReference>
<dbReference type="AlphaFoldDB" id="V5U3I7"/>
<evidence type="ECO:0000313" key="3">
    <source>
        <dbReference type="Proteomes" id="UP000018545"/>
    </source>
</evidence>
<dbReference type="EMBL" id="CP006731">
    <property type="protein sequence ID" value="AHB71565.1"/>
    <property type="molecule type" value="Genomic_DNA"/>
</dbReference>
<proteinExistence type="predicted"/>
<keyword evidence="1" id="KW-1133">Transmembrane helix</keyword>
<dbReference type="KEGG" id="csi:P262_04487"/>
<feature type="transmembrane region" description="Helical" evidence="1">
    <location>
        <begin position="69"/>
        <end position="88"/>
    </location>
</feature>
<accession>V5U3I7</accession>
<dbReference type="RefSeq" id="WP_023899329.1">
    <property type="nucleotide sequence ID" value="NC_023032.1"/>
</dbReference>
<organism evidence="2 3">
    <name type="scientific">Cronobacter malonaticus</name>
    <dbReference type="NCBI Taxonomy" id="413503"/>
    <lineage>
        <taxon>Bacteria</taxon>
        <taxon>Pseudomonadati</taxon>
        <taxon>Pseudomonadota</taxon>
        <taxon>Gammaproteobacteria</taxon>
        <taxon>Enterobacterales</taxon>
        <taxon>Enterobacteriaceae</taxon>
        <taxon>Cronobacter</taxon>
    </lineage>
</organism>